<dbReference type="InterPro" id="IPR011042">
    <property type="entry name" value="6-blade_b-propeller_TolB-like"/>
</dbReference>
<keyword evidence="1" id="KW-0479">Metal-binding</keyword>
<evidence type="ECO:0000256" key="1">
    <source>
        <dbReference type="PROSITE-ProRule" id="PRU00024"/>
    </source>
</evidence>
<dbReference type="PROSITE" id="PS50119">
    <property type="entry name" value="ZF_BBOX"/>
    <property type="match status" value="2"/>
</dbReference>
<dbReference type="Proteomes" id="UP000005408">
    <property type="component" value="Unassembled WGS sequence"/>
</dbReference>
<sequence>MDRNSAAQDASRCEICETNVVQMYCHTCEASLCRTCVGNHVTLNPKIEHQILGLGLHKSSLVYTRCGDHLHKCCHFYCKECDVPVCAICISTKKHCHHVFLQISQVFESKQKVIEKDTQILEEVVRPKYEHIAKDTKNILEHLDVQFGKTITMISEHGKKWHQKIDLIVTELNAKLHEIKSEQVYAMRKHLSHIKNSILAIEDAIVKNKGTLSSNEVIKTLNCQNKFSLFNKLPETLKIQSPIFSEGSIQLEEVGALFGSLQTFPIIKQNENETLNLPGDLSSSLLLDEPEVVATFHTGFQRLCNVACTDAENIWTSGRETIIKEFNQNGSCLKNVMTTSGMWPADIAWKGTGELLYSDSVAKTINVVKWGPVQKLMKFKSWKPGNICLSSSGDLLVTLCSEDETQVKVARYRGSVEKENIQFDENGKPLYSGNSKIKYLKENRNLDICVADSEAGAVVVVNQAGKLRFRYTGQPSHAKRKPFKPYGITTDTQGHILTSDSDSHCIHIIDQAGQFLCYLRNCDLKNPNGLCVDHNHNLFVAEYNTGKIKVIKYLQSPDNKWHSN</sequence>
<reference evidence="3" key="1">
    <citation type="submission" date="2022-08" db="UniProtKB">
        <authorList>
            <consortium name="EnsemblMetazoa"/>
        </authorList>
    </citation>
    <scope>IDENTIFICATION</scope>
    <source>
        <strain evidence="3">05x7-T-G4-1.051#20</strain>
    </source>
</reference>
<dbReference type="EnsemblMetazoa" id="G12440.1">
    <property type="protein sequence ID" value="G12440.1:cds"/>
    <property type="gene ID" value="G12440"/>
</dbReference>
<dbReference type="Gene3D" id="3.30.160.60">
    <property type="entry name" value="Classic Zinc Finger"/>
    <property type="match status" value="1"/>
</dbReference>
<dbReference type="Gene3D" id="2.120.10.30">
    <property type="entry name" value="TolB, C-terminal domain"/>
    <property type="match status" value="2"/>
</dbReference>
<dbReference type="SMART" id="SM00336">
    <property type="entry name" value="BBOX"/>
    <property type="match status" value="2"/>
</dbReference>
<dbReference type="SUPFAM" id="SSF57845">
    <property type="entry name" value="B-box zinc-binding domain"/>
    <property type="match status" value="1"/>
</dbReference>
<dbReference type="InterPro" id="IPR000315">
    <property type="entry name" value="Znf_B-box"/>
</dbReference>
<dbReference type="Pfam" id="PF00643">
    <property type="entry name" value="zf-B_box"/>
    <property type="match status" value="1"/>
</dbReference>
<dbReference type="GO" id="GO:0043161">
    <property type="term" value="P:proteasome-mediated ubiquitin-dependent protein catabolic process"/>
    <property type="evidence" value="ECO:0007669"/>
    <property type="project" value="TreeGrafter"/>
</dbReference>
<dbReference type="SUPFAM" id="SSF101898">
    <property type="entry name" value="NHL repeat"/>
    <property type="match status" value="1"/>
</dbReference>
<dbReference type="PANTHER" id="PTHR24104:SF50">
    <property type="entry name" value="SMP-30_GLUCONOLACTONASE_LRE-LIKE REGION DOMAIN-CONTAINING PROTEIN"/>
    <property type="match status" value="1"/>
</dbReference>
<keyword evidence="1" id="KW-0863">Zinc-finger</keyword>
<feature type="domain" description="B box-type" evidence="2">
    <location>
        <begin position="66"/>
        <end position="103"/>
    </location>
</feature>
<proteinExistence type="predicted"/>
<dbReference type="GO" id="GO:0061630">
    <property type="term" value="F:ubiquitin protein ligase activity"/>
    <property type="evidence" value="ECO:0007669"/>
    <property type="project" value="TreeGrafter"/>
</dbReference>
<dbReference type="CDD" id="cd19756">
    <property type="entry name" value="Bbox2"/>
    <property type="match status" value="1"/>
</dbReference>
<accession>A0A8W8I5A2</accession>
<dbReference type="GO" id="GO:0000209">
    <property type="term" value="P:protein polyubiquitination"/>
    <property type="evidence" value="ECO:0007669"/>
    <property type="project" value="TreeGrafter"/>
</dbReference>
<dbReference type="AlphaFoldDB" id="A0A8W8I5A2"/>
<evidence type="ECO:0000313" key="4">
    <source>
        <dbReference type="Proteomes" id="UP000005408"/>
    </source>
</evidence>
<dbReference type="InterPro" id="IPR050952">
    <property type="entry name" value="TRIM-NHL_E3_ligases"/>
</dbReference>
<keyword evidence="4" id="KW-1185">Reference proteome</keyword>
<evidence type="ECO:0000259" key="2">
    <source>
        <dbReference type="PROSITE" id="PS50119"/>
    </source>
</evidence>
<organism evidence="3 4">
    <name type="scientific">Magallana gigas</name>
    <name type="common">Pacific oyster</name>
    <name type="synonym">Crassostrea gigas</name>
    <dbReference type="NCBI Taxonomy" id="29159"/>
    <lineage>
        <taxon>Eukaryota</taxon>
        <taxon>Metazoa</taxon>
        <taxon>Spiralia</taxon>
        <taxon>Lophotrochozoa</taxon>
        <taxon>Mollusca</taxon>
        <taxon>Bivalvia</taxon>
        <taxon>Autobranchia</taxon>
        <taxon>Pteriomorphia</taxon>
        <taxon>Ostreida</taxon>
        <taxon>Ostreoidea</taxon>
        <taxon>Ostreidae</taxon>
        <taxon>Magallana</taxon>
    </lineage>
</organism>
<protein>
    <recommendedName>
        <fullName evidence="2">B box-type domain-containing protein</fullName>
    </recommendedName>
</protein>
<name>A0A8W8I5A2_MAGGI</name>
<dbReference type="EnsemblMetazoa" id="G12440.2">
    <property type="protein sequence ID" value="G12440.2:cds"/>
    <property type="gene ID" value="G12440"/>
</dbReference>
<feature type="domain" description="B box-type" evidence="2">
    <location>
        <begin position="8"/>
        <end position="54"/>
    </location>
</feature>
<evidence type="ECO:0000313" key="3">
    <source>
        <dbReference type="EnsemblMetazoa" id="G12440.2:cds"/>
    </source>
</evidence>
<dbReference type="GO" id="GO:0008270">
    <property type="term" value="F:zinc ion binding"/>
    <property type="evidence" value="ECO:0007669"/>
    <property type="project" value="UniProtKB-KW"/>
</dbReference>
<keyword evidence="1" id="KW-0862">Zinc</keyword>
<dbReference type="PANTHER" id="PTHR24104">
    <property type="entry name" value="E3 UBIQUITIN-PROTEIN LIGASE NHLRC1-RELATED"/>
    <property type="match status" value="1"/>
</dbReference>